<evidence type="ECO:0000313" key="2">
    <source>
        <dbReference type="EMBL" id="KIO16147.1"/>
    </source>
</evidence>
<evidence type="ECO:0000313" key="3">
    <source>
        <dbReference type="Proteomes" id="UP000054248"/>
    </source>
</evidence>
<evidence type="ECO:0000256" key="1">
    <source>
        <dbReference type="SAM" id="MobiDB-lite"/>
    </source>
</evidence>
<dbReference type="Proteomes" id="UP000054248">
    <property type="component" value="Unassembled WGS sequence"/>
</dbReference>
<protein>
    <submittedName>
        <fullName evidence="2">Uncharacterized protein</fullName>
    </submittedName>
</protein>
<gene>
    <name evidence="2" type="ORF">M407DRAFT_34218</name>
</gene>
<reference evidence="2 3" key="1">
    <citation type="submission" date="2014-04" db="EMBL/GenBank/DDBJ databases">
        <authorList>
            <consortium name="DOE Joint Genome Institute"/>
            <person name="Kuo A."/>
            <person name="Girlanda M."/>
            <person name="Perotto S."/>
            <person name="Kohler A."/>
            <person name="Nagy L.G."/>
            <person name="Floudas D."/>
            <person name="Copeland A."/>
            <person name="Barry K.W."/>
            <person name="Cichocki N."/>
            <person name="Veneault-Fourrey C."/>
            <person name="LaButti K."/>
            <person name="Lindquist E.A."/>
            <person name="Lipzen A."/>
            <person name="Lundell T."/>
            <person name="Morin E."/>
            <person name="Murat C."/>
            <person name="Sun H."/>
            <person name="Tunlid A."/>
            <person name="Henrissat B."/>
            <person name="Grigoriev I.V."/>
            <person name="Hibbett D.S."/>
            <person name="Martin F."/>
            <person name="Nordberg H.P."/>
            <person name="Cantor M.N."/>
            <person name="Hua S.X."/>
        </authorList>
    </citation>
    <scope>NUCLEOTIDE SEQUENCE [LARGE SCALE GENOMIC DNA]</scope>
    <source>
        <strain evidence="2 3">MUT 4182</strain>
    </source>
</reference>
<dbReference type="AlphaFoldDB" id="A0A0C3L332"/>
<dbReference type="EMBL" id="KN823657">
    <property type="protein sequence ID" value="KIO16147.1"/>
    <property type="molecule type" value="Genomic_DNA"/>
</dbReference>
<reference evidence="3" key="2">
    <citation type="submission" date="2015-01" db="EMBL/GenBank/DDBJ databases">
        <title>Evolutionary Origins and Diversification of the Mycorrhizal Mutualists.</title>
        <authorList>
            <consortium name="DOE Joint Genome Institute"/>
            <consortium name="Mycorrhizal Genomics Consortium"/>
            <person name="Kohler A."/>
            <person name="Kuo A."/>
            <person name="Nagy L.G."/>
            <person name="Floudas D."/>
            <person name="Copeland A."/>
            <person name="Barry K.W."/>
            <person name="Cichocki N."/>
            <person name="Veneault-Fourrey C."/>
            <person name="LaButti K."/>
            <person name="Lindquist E.A."/>
            <person name="Lipzen A."/>
            <person name="Lundell T."/>
            <person name="Morin E."/>
            <person name="Murat C."/>
            <person name="Riley R."/>
            <person name="Ohm R."/>
            <person name="Sun H."/>
            <person name="Tunlid A."/>
            <person name="Henrissat B."/>
            <person name="Grigoriev I.V."/>
            <person name="Hibbett D.S."/>
            <person name="Martin F."/>
        </authorList>
    </citation>
    <scope>NUCLEOTIDE SEQUENCE [LARGE SCALE GENOMIC DNA]</scope>
    <source>
        <strain evidence="3">MUT 4182</strain>
    </source>
</reference>
<keyword evidence="3" id="KW-1185">Reference proteome</keyword>
<accession>A0A0C3L332</accession>
<dbReference type="HOGENOM" id="CLU_2074892_0_0_1"/>
<sequence length="118" mass="13140">MTSKDLVDVSGVALTDPPDLLDRLKVFPVLLTTWAAFGRTGLTPNEDDRHGHSQWMQMPRSFLFKLATRVWPAGGLSKWTSKTAACVLQHLFQSGPRLFTKAPPSPEDKSTAPHVQYH</sequence>
<organism evidence="2 3">
    <name type="scientific">Tulasnella calospora MUT 4182</name>
    <dbReference type="NCBI Taxonomy" id="1051891"/>
    <lineage>
        <taxon>Eukaryota</taxon>
        <taxon>Fungi</taxon>
        <taxon>Dikarya</taxon>
        <taxon>Basidiomycota</taxon>
        <taxon>Agaricomycotina</taxon>
        <taxon>Agaricomycetes</taxon>
        <taxon>Cantharellales</taxon>
        <taxon>Tulasnellaceae</taxon>
        <taxon>Tulasnella</taxon>
    </lineage>
</organism>
<name>A0A0C3L332_9AGAM</name>
<feature type="region of interest" description="Disordered" evidence="1">
    <location>
        <begin position="98"/>
        <end position="118"/>
    </location>
</feature>
<proteinExistence type="predicted"/>